<sequence>MKKISIFVALILILGFTVSANAVSVNKIVSKPVLSGELKVLSYLVFTKHKHFSMHDLRELLRNYRGSPSIMFLIRQMNFVKGGKYQKPGEGCIYYQYLFKNNKIVKQKTEQPICKIYFYRYQGFYSGPIDNFIPVSMVYHGRALANFVKRLLTLNNIYNNINSQGQHYETALYTAVVKTEYRTALVLLTDKNINPNITCLSRYPVRFKYKTFTEGDGTKYLSGTKQTSSPTALQVLRQQIFGVFSYLGSILKRKNTKYQRELLNILEKDK</sequence>
<protein>
    <submittedName>
        <fullName evidence="2">Uncharacterized protein</fullName>
    </submittedName>
</protein>
<proteinExistence type="predicted"/>
<organism evidence="2 3">
    <name type="scientific">Candidatus Acidulodesulfobacterium acidiphilum</name>
    <dbReference type="NCBI Taxonomy" id="2597224"/>
    <lineage>
        <taxon>Bacteria</taxon>
        <taxon>Deltaproteobacteria</taxon>
        <taxon>Candidatus Acidulodesulfobacterales</taxon>
        <taxon>Candidatus Acidulodesulfobacterium</taxon>
    </lineage>
</organism>
<gene>
    <name evidence="2" type="ORF">EVJ48_01895</name>
</gene>
<evidence type="ECO:0000313" key="3">
    <source>
        <dbReference type="Proteomes" id="UP000322454"/>
    </source>
</evidence>
<feature type="signal peptide" evidence="1">
    <location>
        <begin position="1"/>
        <end position="22"/>
    </location>
</feature>
<evidence type="ECO:0000256" key="1">
    <source>
        <dbReference type="SAM" id="SignalP"/>
    </source>
</evidence>
<accession>A0A520XGE4</accession>
<keyword evidence="1" id="KW-0732">Signal</keyword>
<name>A0A520XGE4_9DELT</name>
<reference evidence="2 3" key="1">
    <citation type="submission" date="2019-01" db="EMBL/GenBank/DDBJ databases">
        <title>Insights into ecological role of a new deltaproteobacterial order Candidatus Sinidesulfobacterales (Sva0485) by metagenomics and metatranscriptomics.</title>
        <authorList>
            <person name="Tan S."/>
            <person name="Liu J."/>
            <person name="Fang Y."/>
            <person name="Hedlund B."/>
            <person name="Lian Z.-H."/>
            <person name="Huang L.-Y."/>
            <person name="Li J.-T."/>
            <person name="Huang L.-N."/>
            <person name="Li W.-J."/>
            <person name="Jiang H.-C."/>
            <person name="Dong H.-L."/>
            <person name="Shu W.-S."/>
        </authorList>
    </citation>
    <scope>NUCLEOTIDE SEQUENCE [LARGE SCALE GENOMIC DNA]</scope>
    <source>
        <strain evidence="2">AP4</strain>
    </source>
</reference>
<feature type="chain" id="PRO_5021796586" evidence="1">
    <location>
        <begin position="23"/>
        <end position="270"/>
    </location>
</feature>
<comment type="caution">
    <text evidence="2">The sequence shown here is derived from an EMBL/GenBank/DDBJ whole genome shotgun (WGS) entry which is preliminary data.</text>
</comment>
<dbReference type="EMBL" id="SHMQ01000002">
    <property type="protein sequence ID" value="RZV40271.1"/>
    <property type="molecule type" value="Genomic_DNA"/>
</dbReference>
<dbReference type="Proteomes" id="UP000322454">
    <property type="component" value="Unassembled WGS sequence"/>
</dbReference>
<dbReference type="AlphaFoldDB" id="A0A520XGE4"/>
<evidence type="ECO:0000313" key="2">
    <source>
        <dbReference type="EMBL" id="RZV40271.1"/>
    </source>
</evidence>